<dbReference type="OrthoDB" id="1436975at2759"/>
<gene>
    <name evidence="1" type="ORF">SHERM_17332</name>
</gene>
<keyword evidence="2" id="KW-1185">Reference proteome</keyword>
<name>A0A9N7MYA5_STRHE</name>
<feature type="non-terminal residue" evidence="1">
    <location>
        <position position="65"/>
    </location>
</feature>
<dbReference type="Proteomes" id="UP001153555">
    <property type="component" value="Unassembled WGS sequence"/>
</dbReference>
<organism evidence="1 2">
    <name type="scientific">Striga hermonthica</name>
    <name type="common">Purple witchweed</name>
    <name type="synonym">Buchnera hermonthica</name>
    <dbReference type="NCBI Taxonomy" id="68872"/>
    <lineage>
        <taxon>Eukaryota</taxon>
        <taxon>Viridiplantae</taxon>
        <taxon>Streptophyta</taxon>
        <taxon>Embryophyta</taxon>
        <taxon>Tracheophyta</taxon>
        <taxon>Spermatophyta</taxon>
        <taxon>Magnoliopsida</taxon>
        <taxon>eudicotyledons</taxon>
        <taxon>Gunneridae</taxon>
        <taxon>Pentapetalae</taxon>
        <taxon>asterids</taxon>
        <taxon>lamiids</taxon>
        <taxon>Lamiales</taxon>
        <taxon>Orobanchaceae</taxon>
        <taxon>Buchnereae</taxon>
        <taxon>Striga</taxon>
    </lineage>
</organism>
<protein>
    <submittedName>
        <fullName evidence="1">Uncharacterized protein</fullName>
    </submittedName>
</protein>
<comment type="caution">
    <text evidence="1">The sequence shown here is derived from an EMBL/GenBank/DDBJ whole genome shotgun (WGS) entry which is preliminary data.</text>
</comment>
<dbReference type="EMBL" id="CACSLK010016728">
    <property type="protein sequence ID" value="CAA0817953.1"/>
    <property type="molecule type" value="Genomic_DNA"/>
</dbReference>
<proteinExistence type="predicted"/>
<dbReference type="AlphaFoldDB" id="A0A9N7MYA5"/>
<sequence>KSRYCDYHKSPGHNTDECISLLAALLRLIGHPQLRRFSKNPDIRRLGLGRQVEAYNDDEDDDRAA</sequence>
<reference evidence="1" key="1">
    <citation type="submission" date="2019-12" db="EMBL/GenBank/DDBJ databases">
        <authorList>
            <person name="Scholes J."/>
        </authorList>
    </citation>
    <scope>NUCLEOTIDE SEQUENCE</scope>
</reference>
<accession>A0A9N7MYA5</accession>
<evidence type="ECO:0000313" key="2">
    <source>
        <dbReference type="Proteomes" id="UP001153555"/>
    </source>
</evidence>
<evidence type="ECO:0000313" key="1">
    <source>
        <dbReference type="EMBL" id="CAA0817953.1"/>
    </source>
</evidence>
<feature type="non-terminal residue" evidence="1">
    <location>
        <position position="1"/>
    </location>
</feature>